<proteinExistence type="predicted"/>
<protein>
    <submittedName>
        <fullName evidence="1">Uncharacterized protein</fullName>
    </submittedName>
</protein>
<dbReference type="EMBL" id="JBANEI010000008">
    <property type="protein sequence ID" value="MEI2682622.1"/>
    <property type="molecule type" value="Genomic_DNA"/>
</dbReference>
<gene>
    <name evidence="1" type="ORF">V8N49_13270</name>
</gene>
<accession>A0ABU8DGI1</accession>
<dbReference type="RefSeq" id="WP_048915748.1">
    <property type="nucleotide sequence ID" value="NZ_CAKKMT010000013.1"/>
</dbReference>
<keyword evidence="2" id="KW-1185">Reference proteome</keyword>
<dbReference type="Proteomes" id="UP001306592">
    <property type="component" value="Unassembled WGS sequence"/>
</dbReference>
<comment type="caution">
    <text evidence="1">The sequence shown here is derived from an EMBL/GenBank/DDBJ whole genome shotgun (WGS) entry which is preliminary data.</text>
</comment>
<organism evidence="1 2">
    <name type="scientific">Erwinia aphidicola</name>
    <dbReference type="NCBI Taxonomy" id="68334"/>
    <lineage>
        <taxon>Bacteria</taxon>
        <taxon>Pseudomonadati</taxon>
        <taxon>Pseudomonadota</taxon>
        <taxon>Gammaproteobacteria</taxon>
        <taxon>Enterobacterales</taxon>
        <taxon>Erwiniaceae</taxon>
        <taxon>Erwinia</taxon>
    </lineage>
</organism>
<evidence type="ECO:0000313" key="2">
    <source>
        <dbReference type="Proteomes" id="UP001306592"/>
    </source>
</evidence>
<dbReference type="GeneID" id="89473119"/>
<evidence type="ECO:0000313" key="1">
    <source>
        <dbReference type="EMBL" id="MEI2682622.1"/>
    </source>
</evidence>
<sequence length="70" mass="7972">MLKSFNGPQVKKSYIALIREELISSVAFSSFTIQLLFQHSFKPFLVHSLQAYRYAFLPTARPGLKGSHDL</sequence>
<reference evidence="1 2" key="1">
    <citation type="submission" date="2024-02" db="EMBL/GenBank/DDBJ databases">
        <title>First report Erwinia aphidicola in onion in Chile.</title>
        <authorList>
            <person name="Valenzuela M."/>
            <person name="Pena M."/>
            <person name="Dutta B."/>
        </authorList>
    </citation>
    <scope>NUCLEOTIDE SEQUENCE [LARGE SCALE GENOMIC DNA]</scope>
    <source>
        <strain evidence="1 2">QCJ3A</strain>
    </source>
</reference>
<name>A0ABU8DGI1_ERWAP</name>